<gene>
    <name evidence="1" type="ORF">SAMN05216167_10890</name>
</gene>
<sequence length="67" mass="7589">MEPTNNEQTGGSTYEPAVEFALVKLKANEDLDSIRAVIMDRFNLGETELDEVMNLATSQYEHKEKKV</sequence>
<evidence type="ECO:0000313" key="2">
    <source>
        <dbReference type="Proteomes" id="UP000198598"/>
    </source>
</evidence>
<proteinExistence type="predicted"/>
<evidence type="ECO:0000313" key="1">
    <source>
        <dbReference type="EMBL" id="SFD89015.1"/>
    </source>
</evidence>
<dbReference type="Proteomes" id="UP000198598">
    <property type="component" value="Unassembled WGS sequence"/>
</dbReference>
<dbReference type="RefSeq" id="WP_093829427.1">
    <property type="nucleotide sequence ID" value="NZ_FOLQ01000008.1"/>
</dbReference>
<accession>A0A1I1W1L4</accession>
<reference evidence="1 2" key="1">
    <citation type="submission" date="2016-10" db="EMBL/GenBank/DDBJ databases">
        <authorList>
            <person name="de Groot N.N."/>
        </authorList>
    </citation>
    <scope>NUCLEOTIDE SEQUENCE [LARGE SCALE GENOMIC DNA]</scope>
    <source>
        <strain evidence="1 2">DSM 26130</strain>
    </source>
</reference>
<name>A0A1I1W1L4_9BACT</name>
<organism evidence="1 2">
    <name type="scientific">Spirosoma endophyticum</name>
    <dbReference type="NCBI Taxonomy" id="662367"/>
    <lineage>
        <taxon>Bacteria</taxon>
        <taxon>Pseudomonadati</taxon>
        <taxon>Bacteroidota</taxon>
        <taxon>Cytophagia</taxon>
        <taxon>Cytophagales</taxon>
        <taxon>Cytophagaceae</taxon>
        <taxon>Spirosoma</taxon>
    </lineage>
</organism>
<keyword evidence="2" id="KW-1185">Reference proteome</keyword>
<protein>
    <submittedName>
        <fullName evidence="1">Uncharacterized protein</fullName>
    </submittedName>
</protein>
<dbReference type="AlphaFoldDB" id="A0A1I1W1L4"/>
<dbReference type="EMBL" id="FOLQ01000008">
    <property type="protein sequence ID" value="SFD89015.1"/>
    <property type="molecule type" value="Genomic_DNA"/>
</dbReference>